<sequence length="448" mass="48720">MERVIGATFLKERRFVKDWEERSDARHRTCCRREGMETYLNPKTKTCLNPPPPHKISPNIFSTTAITHPHLLPTPASTNPNPPTAPLLHLSTKDPYHPSPLSTHLSHTHASIPSTPLPPTTDPLNLDTLAQLNDLGTKAGKDVYLTSNDDVNTKPAWLEGKEGEGGGESGVIVVVDKGVVGGGEKSGKERGGGSGVVDVFYFTFFSFNYGGVVLEREVGDHVGDWEHTMIRFENEIPKAVWLSQHGNGEAYTFSCLEKDASGKRPILYIANGSHAIYPTPGTHDHTIPNFNLPTPLLLVDTCDAGPLYDPVPSSYIYSYTPLAPSPATTSTVGSFTPLTPNAPTSFLLFAGLWGDAEYPEDDPRQKGKGLLGFKKYVGGPTGPAFKQLERKEVWPENEWSKGQRVRDRLPVKGWWTKTVGKVKGGCFGGKGGKGKGVKRINVSGEVVA</sequence>
<protein>
    <submittedName>
        <fullName evidence="2">Uncharacterized protein</fullName>
    </submittedName>
</protein>
<keyword evidence="3" id="KW-1185">Reference proteome</keyword>
<dbReference type="Proteomes" id="UP000799423">
    <property type="component" value="Unassembled WGS sequence"/>
</dbReference>
<feature type="region of interest" description="Disordered" evidence="1">
    <location>
        <begin position="101"/>
        <end position="120"/>
    </location>
</feature>
<evidence type="ECO:0000313" key="2">
    <source>
        <dbReference type="EMBL" id="KAF2846772.1"/>
    </source>
</evidence>
<dbReference type="EMBL" id="MU006332">
    <property type="protein sequence ID" value="KAF2846772.1"/>
    <property type="molecule type" value="Genomic_DNA"/>
</dbReference>
<evidence type="ECO:0000256" key="1">
    <source>
        <dbReference type="SAM" id="MobiDB-lite"/>
    </source>
</evidence>
<dbReference type="InterPro" id="IPR009291">
    <property type="entry name" value="Vps62"/>
</dbReference>
<accession>A0A6A7AUN3</accession>
<dbReference type="AlphaFoldDB" id="A0A6A7AUN3"/>
<evidence type="ECO:0000313" key="3">
    <source>
        <dbReference type="Proteomes" id="UP000799423"/>
    </source>
</evidence>
<feature type="compositionally biased region" description="Polar residues" evidence="1">
    <location>
        <begin position="101"/>
        <end position="114"/>
    </location>
</feature>
<name>A0A6A7AUN3_9PLEO</name>
<organism evidence="2 3">
    <name type="scientific">Plenodomus tracheiphilus IPT5</name>
    <dbReference type="NCBI Taxonomy" id="1408161"/>
    <lineage>
        <taxon>Eukaryota</taxon>
        <taxon>Fungi</taxon>
        <taxon>Dikarya</taxon>
        <taxon>Ascomycota</taxon>
        <taxon>Pezizomycotina</taxon>
        <taxon>Dothideomycetes</taxon>
        <taxon>Pleosporomycetidae</taxon>
        <taxon>Pleosporales</taxon>
        <taxon>Pleosporineae</taxon>
        <taxon>Leptosphaeriaceae</taxon>
        <taxon>Plenodomus</taxon>
    </lineage>
</organism>
<dbReference type="OrthoDB" id="188042at2759"/>
<dbReference type="PANTHER" id="PTHR48174">
    <property type="entry name" value="DUF946 FAMILY PROTEIN"/>
    <property type="match status" value="1"/>
</dbReference>
<gene>
    <name evidence="2" type="ORF">T440DRAFT_540906</name>
</gene>
<dbReference type="PANTHER" id="PTHR48174:SF5">
    <property type="entry name" value="VACUOLAR PROTEIN SORTING-ASSOCIATED PROTEIN 62"/>
    <property type="match status" value="1"/>
</dbReference>
<proteinExistence type="predicted"/>
<dbReference type="Pfam" id="PF06101">
    <property type="entry name" value="Vps62"/>
    <property type="match status" value="1"/>
</dbReference>
<reference evidence="2" key="1">
    <citation type="submission" date="2020-01" db="EMBL/GenBank/DDBJ databases">
        <authorList>
            <consortium name="DOE Joint Genome Institute"/>
            <person name="Haridas S."/>
            <person name="Albert R."/>
            <person name="Binder M."/>
            <person name="Bloem J."/>
            <person name="Labutti K."/>
            <person name="Salamov A."/>
            <person name="Andreopoulos B."/>
            <person name="Baker S.E."/>
            <person name="Barry K."/>
            <person name="Bills G."/>
            <person name="Bluhm B.H."/>
            <person name="Cannon C."/>
            <person name="Castanera R."/>
            <person name="Culley D.E."/>
            <person name="Daum C."/>
            <person name="Ezra D."/>
            <person name="Gonzalez J.B."/>
            <person name="Henrissat B."/>
            <person name="Kuo A."/>
            <person name="Liang C."/>
            <person name="Lipzen A."/>
            <person name="Lutzoni F."/>
            <person name="Magnuson J."/>
            <person name="Mondo S."/>
            <person name="Nolan M."/>
            <person name="Ohm R."/>
            <person name="Pangilinan J."/>
            <person name="Park H.-J."/>
            <person name="Ramirez L."/>
            <person name="Alfaro M."/>
            <person name="Sun H."/>
            <person name="Tritt A."/>
            <person name="Yoshinaga Y."/>
            <person name="Zwiers L.-H."/>
            <person name="Turgeon B.G."/>
            <person name="Goodwin S.B."/>
            <person name="Spatafora J.W."/>
            <person name="Crous P.W."/>
            <person name="Grigoriev I.V."/>
        </authorList>
    </citation>
    <scope>NUCLEOTIDE SEQUENCE</scope>
    <source>
        <strain evidence="2">IPT5</strain>
    </source>
</reference>